<gene>
    <name evidence="2" type="primary">resA</name>
    <name evidence="2" type="ORF">ANPL_02155</name>
</gene>
<keyword evidence="3" id="KW-1185">Reference proteome</keyword>
<dbReference type="EMBL" id="CP046391">
    <property type="protein sequence ID" value="QJC27512.1"/>
    <property type="molecule type" value="Genomic_DNA"/>
</dbReference>
<sequence>MLGLLRKGRGRKHLKISWPQIGVVLLCLSVLSGVVHAAKRGNGASDVLPEVFVAGKLSRSYQVADQVFSDLGGKQFSLSDFSGKVIVVVFWAPWSLDSVTLLQGAQDAKKHFDAKGMGDRIAFLPVCDTSIADLEAVEFARDGYGLDLSMYVDSGHSLFESFDITSIPLTLIIDGAGAVVYRIGGYFRLDHPKVWEELAGLFAKDKAGVDGVNQQ</sequence>
<dbReference type="Pfam" id="PF00578">
    <property type="entry name" value="AhpC-TSA"/>
    <property type="match status" value="1"/>
</dbReference>
<dbReference type="KEGG" id="aplt:ANPL_02155"/>
<dbReference type="PANTHER" id="PTHR42852:SF13">
    <property type="entry name" value="PROTEIN DIPZ"/>
    <property type="match status" value="1"/>
</dbReference>
<dbReference type="PANTHER" id="PTHR42852">
    <property type="entry name" value="THIOL:DISULFIDE INTERCHANGE PROTEIN DSBE"/>
    <property type="match status" value="1"/>
</dbReference>
<dbReference type="GO" id="GO:0016209">
    <property type="term" value="F:antioxidant activity"/>
    <property type="evidence" value="ECO:0007669"/>
    <property type="project" value="InterPro"/>
</dbReference>
<organism evidence="2 3">
    <name type="scientific">Anaplasma platys</name>
    <dbReference type="NCBI Taxonomy" id="949"/>
    <lineage>
        <taxon>Bacteria</taxon>
        <taxon>Pseudomonadati</taxon>
        <taxon>Pseudomonadota</taxon>
        <taxon>Alphaproteobacteria</taxon>
        <taxon>Rickettsiales</taxon>
        <taxon>Anaplasmataceae</taxon>
        <taxon>Anaplasma</taxon>
    </lineage>
</organism>
<proteinExistence type="predicted"/>
<evidence type="ECO:0000259" key="1">
    <source>
        <dbReference type="Pfam" id="PF00578"/>
    </source>
</evidence>
<dbReference type="Gene3D" id="3.40.30.10">
    <property type="entry name" value="Glutaredoxin"/>
    <property type="match status" value="1"/>
</dbReference>
<dbReference type="GO" id="GO:0016491">
    <property type="term" value="F:oxidoreductase activity"/>
    <property type="evidence" value="ECO:0007669"/>
    <property type="project" value="InterPro"/>
</dbReference>
<dbReference type="CDD" id="cd02966">
    <property type="entry name" value="TlpA_like_family"/>
    <property type="match status" value="1"/>
</dbReference>
<protein>
    <submittedName>
        <fullName evidence="2">Thiol-disulfide oxidoreductase ResA</fullName>
    </submittedName>
</protein>
<accession>A0A858PY64</accession>
<evidence type="ECO:0000313" key="2">
    <source>
        <dbReference type="EMBL" id="QJC27512.1"/>
    </source>
</evidence>
<dbReference type="Proteomes" id="UP000500930">
    <property type="component" value="Chromosome"/>
</dbReference>
<reference evidence="2 3" key="1">
    <citation type="journal article" date="2020" name="Pathogens">
        <title>First Whole Genome Sequence of Anaplasma platys, an Obligate Intracellular Rickettsial Pathogen of Dogs.</title>
        <authorList>
            <person name="Llanes A."/>
            <person name="Rajeev S."/>
        </authorList>
    </citation>
    <scope>NUCLEOTIDE SEQUENCE [LARGE SCALE GENOMIC DNA]</scope>
    <source>
        <strain evidence="2 3">S3</strain>
    </source>
</reference>
<dbReference type="InterPro" id="IPR000866">
    <property type="entry name" value="AhpC/TSA"/>
</dbReference>
<dbReference type="SUPFAM" id="SSF52833">
    <property type="entry name" value="Thioredoxin-like"/>
    <property type="match status" value="1"/>
</dbReference>
<evidence type="ECO:0000313" key="3">
    <source>
        <dbReference type="Proteomes" id="UP000500930"/>
    </source>
</evidence>
<dbReference type="AlphaFoldDB" id="A0A858PY64"/>
<dbReference type="InterPro" id="IPR036249">
    <property type="entry name" value="Thioredoxin-like_sf"/>
</dbReference>
<dbReference type="InterPro" id="IPR050553">
    <property type="entry name" value="Thioredoxin_ResA/DsbE_sf"/>
</dbReference>
<feature type="domain" description="Alkyl hydroperoxide reductase subunit C/ Thiol specific antioxidant" evidence="1">
    <location>
        <begin position="69"/>
        <end position="181"/>
    </location>
</feature>
<name>A0A858PY64_9RICK</name>